<protein>
    <submittedName>
        <fullName evidence="5">DNA-binding transcriptional ArsR family regulator</fullName>
    </submittedName>
</protein>
<dbReference type="Gene3D" id="1.10.10.10">
    <property type="entry name" value="Winged helix-like DNA-binding domain superfamily/Winged helix DNA-binding domain"/>
    <property type="match status" value="1"/>
</dbReference>
<comment type="caution">
    <text evidence="5">The sequence shown here is derived from an EMBL/GenBank/DDBJ whole genome shotgun (WGS) entry which is preliminary data.</text>
</comment>
<dbReference type="EMBL" id="JACHIG010000007">
    <property type="protein sequence ID" value="MBB5033941.1"/>
    <property type="molecule type" value="Genomic_DNA"/>
</dbReference>
<dbReference type="SUPFAM" id="SSF46785">
    <property type="entry name" value="Winged helix' DNA-binding domain"/>
    <property type="match status" value="1"/>
</dbReference>
<evidence type="ECO:0000256" key="2">
    <source>
        <dbReference type="ARBA" id="ARBA00023125"/>
    </source>
</evidence>
<dbReference type="InterPro" id="IPR051081">
    <property type="entry name" value="HTH_MetalResp_TranReg"/>
</dbReference>
<dbReference type="GO" id="GO:0003700">
    <property type="term" value="F:DNA-binding transcription factor activity"/>
    <property type="evidence" value="ECO:0007669"/>
    <property type="project" value="InterPro"/>
</dbReference>
<dbReference type="SMART" id="SM00418">
    <property type="entry name" value="HTH_ARSR"/>
    <property type="match status" value="1"/>
</dbReference>
<dbReference type="PANTHER" id="PTHR33154:SF33">
    <property type="entry name" value="TRANSCRIPTIONAL REPRESSOR SDPR"/>
    <property type="match status" value="1"/>
</dbReference>
<dbReference type="PRINTS" id="PR00778">
    <property type="entry name" value="HTHARSR"/>
</dbReference>
<dbReference type="Proteomes" id="UP000590740">
    <property type="component" value="Unassembled WGS sequence"/>
</dbReference>
<sequence length="107" mass="12070">MPSRTVTRSFDCLTAMRALGEPTRLRLVRHLISGPKAVTELCETLQVTPYNVSKHLRVLKEAGLLEVEKQGQQRIYALAEAFSEKLARNANTLDLGCCQFHFDKLPE</sequence>
<dbReference type="PROSITE" id="PS50987">
    <property type="entry name" value="HTH_ARSR_2"/>
    <property type="match status" value="1"/>
</dbReference>
<evidence type="ECO:0000313" key="5">
    <source>
        <dbReference type="EMBL" id="MBB5033941.1"/>
    </source>
</evidence>
<dbReference type="CDD" id="cd00090">
    <property type="entry name" value="HTH_ARSR"/>
    <property type="match status" value="1"/>
</dbReference>
<proteinExistence type="predicted"/>
<dbReference type="Pfam" id="PF12840">
    <property type="entry name" value="HTH_20"/>
    <property type="match status" value="1"/>
</dbReference>
<keyword evidence="6" id="KW-1185">Reference proteome</keyword>
<dbReference type="GO" id="GO:0003677">
    <property type="term" value="F:DNA binding"/>
    <property type="evidence" value="ECO:0007669"/>
    <property type="project" value="UniProtKB-KW"/>
</dbReference>
<evidence type="ECO:0000259" key="4">
    <source>
        <dbReference type="PROSITE" id="PS50987"/>
    </source>
</evidence>
<keyword evidence="1" id="KW-0805">Transcription regulation</keyword>
<evidence type="ECO:0000256" key="1">
    <source>
        <dbReference type="ARBA" id="ARBA00023015"/>
    </source>
</evidence>
<organism evidence="5 6">
    <name type="scientific">Prosthecobacter vanneervenii</name>
    <dbReference type="NCBI Taxonomy" id="48466"/>
    <lineage>
        <taxon>Bacteria</taxon>
        <taxon>Pseudomonadati</taxon>
        <taxon>Verrucomicrobiota</taxon>
        <taxon>Verrucomicrobiia</taxon>
        <taxon>Verrucomicrobiales</taxon>
        <taxon>Verrucomicrobiaceae</taxon>
        <taxon>Prosthecobacter</taxon>
    </lineage>
</organism>
<evidence type="ECO:0000313" key="6">
    <source>
        <dbReference type="Proteomes" id="UP000590740"/>
    </source>
</evidence>
<dbReference type="AlphaFoldDB" id="A0A7W7YD06"/>
<keyword evidence="3" id="KW-0804">Transcription</keyword>
<dbReference type="PANTHER" id="PTHR33154">
    <property type="entry name" value="TRANSCRIPTIONAL REGULATOR, ARSR FAMILY"/>
    <property type="match status" value="1"/>
</dbReference>
<dbReference type="NCBIfam" id="NF033788">
    <property type="entry name" value="HTH_metalloreg"/>
    <property type="match status" value="1"/>
</dbReference>
<reference evidence="5 6" key="1">
    <citation type="submission" date="2020-08" db="EMBL/GenBank/DDBJ databases">
        <title>Genomic Encyclopedia of Type Strains, Phase IV (KMG-IV): sequencing the most valuable type-strain genomes for metagenomic binning, comparative biology and taxonomic classification.</title>
        <authorList>
            <person name="Goeker M."/>
        </authorList>
    </citation>
    <scope>NUCLEOTIDE SEQUENCE [LARGE SCALE GENOMIC DNA]</scope>
    <source>
        <strain evidence="5 6">DSM 12252</strain>
    </source>
</reference>
<dbReference type="RefSeq" id="WP_184341237.1">
    <property type="nucleotide sequence ID" value="NZ_JACHIG010000007.1"/>
</dbReference>
<dbReference type="InterPro" id="IPR001845">
    <property type="entry name" value="HTH_ArsR_DNA-bd_dom"/>
</dbReference>
<gene>
    <name evidence="5" type="ORF">HNQ65_003531</name>
</gene>
<dbReference type="InterPro" id="IPR036388">
    <property type="entry name" value="WH-like_DNA-bd_sf"/>
</dbReference>
<name>A0A7W7YD06_9BACT</name>
<dbReference type="InterPro" id="IPR036390">
    <property type="entry name" value="WH_DNA-bd_sf"/>
</dbReference>
<evidence type="ECO:0000256" key="3">
    <source>
        <dbReference type="ARBA" id="ARBA00023163"/>
    </source>
</evidence>
<feature type="domain" description="HTH arsR-type" evidence="4">
    <location>
        <begin position="4"/>
        <end position="98"/>
    </location>
</feature>
<keyword evidence="2 5" id="KW-0238">DNA-binding</keyword>
<accession>A0A7W7YD06</accession>
<dbReference type="InterPro" id="IPR011991">
    <property type="entry name" value="ArsR-like_HTH"/>
</dbReference>